<name>A0A2M4CDQ3_9DIPT</name>
<dbReference type="AlphaFoldDB" id="A0A2M4CDQ3"/>
<proteinExistence type="predicted"/>
<evidence type="ECO:0000256" key="1">
    <source>
        <dbReference type="SAM" id="SignalP"/>
    </source>
</evidence>
<organism evidence="2">
    <name type="scientific">Anopheles marajoara</name>
    <dbReference type="NCBI Taxonomy" id="58244"/>
    <lineage>
        <taxon>Eukaryota</taxon>
        <taxon>Metazoa</taxon>
        <taxon>Ecdysozoa</taxon>
        <taxon>Arthropoda</taxon>
        <taxon>Hexapoda</taxon>
        <taxon>Insecta</taxon>
        <taxon>Pterygota</taxon>
        <taxon>Neoptera</taxon>
        <taxon>Endopterygota</taxon>
        <taxon>Diptera</taxon>
        <taxon>Nematocera</taxon>
        <taxon>Culicoidea</taxon>
        <taxon>Culicidae</taxon>
        <taxon>Anophelinae</taxon>
        <taxon>Anopheles</taxon>
    </lineage>
</organism>
<feature type="signal peptide" evidence="1">
    <location>
        <begin position="1"/>
        <end position="17"/>
    </location>
</feature>
<dbReference type="EMBL" id="GGFJ01014335">
    <property type="protein sequence ID" value="MBW63476.1"/>
    <property type="molecule type" value="Transcribed_RNA"/>
</dbReference>
<keyword evidence="1" id="KW-0732">Signal</keyword>
<feature type="chain" id="PRO_5014798639" evidence="1">
    <location>
        <begin position="18"/>
        <end position="72"/>
    </location>
</feature>
<accession>A0A2M4CDQ3</accession>
<reference evidence="2" key="1">
    <citation type="submission" date="2018-01" db="EMBL/GenBank/DDBJ databases">
        <title>An insight into the sialome of Amazonian anophelines.</title>
        <authorList>
            <person name="Ribeiro J.M."/>
            <person name="Scarpassa V."/>
            <person name="Calvo E."/>
        </authorList>
    </citation>
    <scope>NUCLEOTIDE SEQUENCE</scope>
    <source>
        <tissue evidence="2">Salivary glands</tissue>
    </source>
</reference>
<protein>
    <submittedName>
        <fullName evidence="2">Putative secreted protein</fullName>
    </submittedName>
</protein>
<evidence type="ECO:0000313" key="2">
    <source>
        <dbReference type="EMBL" id="MBW63476.1"/>
    </source>
</evidence>
<sequence length="72" mass="8562">MVAFFCCSVWCVPVSCGISFVPTVNRQPNATVQRRHRRKRRRCTRAERWCRGKRIVKWIRTVQPPIDAMPDF</sequence>